<accession>A0A0A1UPS1</accession>
<evidence type="ECO:0000313" key="13">
    <source>
        <dbReference type="EMBL" id="EXU97074.1"/>
    </source>
</evidence>
<evidence type="ECO:0000256" key="12">
    <source>
        <dbReference type="SAM" id="MobiDB-lite"/>
    </source>
</evidence>
<feature type="repeat" description="Solcar" evidence="10">
    <location>
        <begin position="250"/>
        <end position="340"/>
    </location>
</feature>
<comment type="similarity">
    <text evidence="2 11">Belongs to the mitochondrial carrier (TC 2.A.29) family.</text>
</comment>
<organism evidence="13 14">
    <name type="scientific">Metarhizium robertsii</name>
    <dbReference type="NCBI Taxonomy" id="568076"/>
    <lineage>
        <taxon>Eukaryota</taxon>
        <taxon>Fungi</taxon>
        <taxon>Dikarya</taxon>
        <taxon>Ascomycota</taxon>
        <taxon>Pezizomycotina</taxon>
        <taxon>Sordariomycetes</taxon>
        <taxon>Hypocreomycetidae</taxon>
        <taxon>Hypocreales</taxon>
        <taxon>Clavicipitaceae</taxon>
        <taxon>Metarhizium</taxon>
    </lineage>
</organism>
<dbReference type="HOGENOM" id="CLU_015166_16_3_1"/>
<dbReference type="GO" id="GO:0031966">
    <property type="term" value="C:mitochondrial membrane"/>
    <property type="evidence" value="ECO:0007669"/>
    <property type="project" value="UniProtKB-SubCell"/>
</dbReference>
<evidence type="ECO:0000256" key="6">
    <source>
        <dbReference type="ARBA" id="ARBA00022792"/>
    </source>
</evidence>
<feature type="region of interest" description="Disordered" evidence="12">
    <location>
        <begin position="23"/>
        <end position="43"/>
    </location>
</feature>
<dbReference type="SUPFAM" id="SSF103506">
    <property type="entry name" value="Mitochondrial carrier"/>
    <property type="match status" value="1"/>
</dbReference>
<evidence type="ECO:0000256" key="7">
    <source>
        <dbReference type="ARBA" id="ARBA00022989"/>
    </source>
</evidence>
<dbReference type="OrthoDB" id="2139348at2759"/>
<evidence type="ECO:0000256" key="10">
    <source>
        <dbReference type="PROSITE-ProRule" id="PRU00282"/>
    </source>
</evidence>
<evidence type="ECO:0000256" key="2">
    <source>
        <dbReference type="ARBA" id="ARBA00006375"/>
    </source>
</evidence>
<feature type="repeat" description="Solcar" evidence="10">
    <location>
        <begin position="143"/>
        <end position="227"/>
    </location>
</feature>
<name>A0A0A1UPS1_9HYPO</name>
<reference evidence="13 14" key="1">
    <citation type="submission" date="2014-02" db="EMBL/GenBank/DDBJ databases">
        <title>The genome sequence of the entomopathogenic fungus Metarhizium robertsii ARSEF 2575.</title>
        <authorList>
            <person name="Giuliano Garisto Donzelli B."/>
            <person name="Roe B.A."/>
            <person name="Macmil S.L."/>
            <person name="Krasnoff S.B."/>
            <person name="Gibson D.M."/>
        </authorList>
    </citation>
    <scope>NUCLEOTIDE SEQUENCE [LARGE SCALE GENOMIC DNA]</scope>
    <source>
        <strain evidence="13 14">ARSEF 2575</strain>
    </source>
</reference>
<dbReference type="Gene3D" id="1.50.40.10">
    <property type="entry name" value="Mitochondrial carrier domain"/>
    <property type="match status" value="2"/>
</dbReference>
<feature type="compositionally biased region" description="Basic residues" evidence="12">
    <location>
        <begin position="25"/>
        <end position="39"/>
    </location>
</feature>
<dbReference type="GO" id="GO:1990575">
    <property type="term" value="P:mitochondrial L-ornithine transmembrane transport"/>
    <property type="evidence" value="ECO:0007669"/>
    <property type="project" value="TreeGrafter"/>
</dbReference>
<evidence type="ECO:0000256" key="8">
    <source>
        <dbReference type="ARBA" id="ARBA00023128"/>
    </source>
</evidence>
<dbReference type="EMBL" id="JELW01000041">
    <property type="protein sequence ID" value="EXU97074.1"/>
    <property type="molecule type" value="Genomic_DNA"/>
</dbReference>
<keyword evidence="3 11" id="KW-0813">Transport</keyword>
<dbReference type="InterPro" id="IPR023395">
    <property type="entry name" value="MCP_dom_sf"/>
</dbReference>
<dbReference type="InterPro" id="IPR018108">
    <property type="entry name" value="MCP_transmembrane"/>
</dbReference>
<dbReference type="InterPro" id="IPR050567">
    <property type="entry name" value="Mitochondrial_Carrier"/>
</dbReference>
<dbReference type="PROSITE" id="PS50920">
    <property type="entry name" value="SOLCAR"/>
    <property type="match status" value="3"/>
</dbReference>
<dbReference type="FunFam" id="1.50.40.10:FF:000109">
    <property type="entry name" value="Ornithine carrier protein AmcA/Ort1"/>
    <property type="match status" value="1"/>
</dbReference>
<comment type="caution">
    <text evidence="13">The sequence shown here is derived from an EMBL/GenBank/DDBJ whole genome shotgun (WGS) entry which is preliminary data.</text>
</comment>
<feature type="repeat" description="Solcar" evidence="10">
    <location>
        <begin position="42"/>
        <end position="130"/>
    </location>
</feature>
<dbReference type="Proteomes" id="UP000030151">
    <property type="component" value="Unassembled WGS sequence"/>
</dbReference>
<keyword evidence="8" id="KW-0496">Mitochondrion</keyword>
<dbReference type="Pfam" id="PF00153">
    <property type="entry name" value="Mito_carr"/>
    <property type="match status" value="3"/>
</dbReference>
<evidence type="ECO:0000256" key="5">
    <source>
        <dbReference type="ARBA" id="ARBA00022737"/>
    </source>
</evidence>
<sequence>MIRKISSQDGKNIPGNVPIRFIAKSTHRPGPHPSARPRRPPMEPVEDVLYGTFAGMLGKYIEYPFDTVKVRLQSQPDQLPLRYAGPFDCFRQFLKSHGALGLYHGISVPLVGAAFETSSLFALESAGREVLYACGLASRDERLPLPALLATGAFAGALASFVLNPVELVKCRIQAPGDAAAGPLGVIRDVFRHGGLLGFWHGQVGTLIRETGGGAAWFGAKEAVTAAFYARAQQSAASPSERGDVLRRPLPLWQQAVAGASAGVSYNLLFFPADTIKSRVQTRAGGGLRVVEERTFWREGLALWRGYGLRGLYRGCGITCLRSAPSSAFIFMSFDGLKRVFPLH</sequence>
<gene>
    <name evidence="13" type="ORF">X797_009839</name>
</gene>
<evidence type="ECO:0000256" key="11">
    <source>
        <dbReference type="RuleBase" id="RU000488"/>
    </source>
</evidence>
<dbReference type="PANTHER" id="PTHR45624">
    <property type="entry name" value="MITOCHONDRIAL BASIC AMINO ACIDS TRANSPORTER-RELATED"/>
    <property type="match status" value="1"/>
</dbReference>
<comment type="subcellular location">
    <subcellularLocation>
        <location evidence="1">Mitochondrion membrane</location>
        <topology evidence="1">Multi-pass membrane protein</topology>
    </subcellularLocation>
</comment>
<keyword evidence="4 10" id="KW-0812">Transmembrane</keyword>
<dbReference type="AlphaFoldDB" id="A0A0A1UPS1"/>
<evidence type="ECO:0000256" key="4">
    <source>
        <dbReference type="ARBA" id="ARBA00022692"/>
    </source>
</evidence>
<keyword evidence="9 10" id="KW-0472">Membrane</keyword>
<evidence type="ECO:0000256" key="9">
    <source>
        <dbReference type="ARBA" id="ARBA00023136"/>
    </source>
</evidence>
<dbReference type="eggNOG" id="KOG0758">
    <property type="taxonomic scope" value="Eukaryota"/>
</dbReference>
<evidence type="ECO:0000313" key="14">
    <source>
        <dbReference type="Proteomes" id="UP000030151"/>
    </source>
</evidence>
<evidence type="ECO:0000256" key="1">
    <source>
        <dbReference type="ARBA" id="ARBA00004225"/>
    </source>
</evidence>
<dbReference type="GO" id="GO:0000064">
    <property type="term" value="F:L-ornithine transmembrane transporter activity"/>
    <property type="evidence" value="ECO:0007669"/>
    <property type="project" value="TreeGrafter"/>
</dbReference>
<keyword evidence="5" id="KW-0677">Repeat</keyword>
<keyword evidence="7" id="KW-1133">Transmembrane helix</keyword>
<protein>
    <submittedName>
        <fullName evidence="13">Mitochondrial carrier protein</fullName>
    </submittedName>
</protein>
<dbReference type="PANTHER" id="PTHR45624:SF31">
    <property type="entry name" value="MITOCHONDRIAL ORNITHINE TRANSPORTER 1"/>
    <property type="match status" value="1"/>
</dbReference>
<evidence type="ECO:0000256" key="3">
    <source>
        <dbReference type="ARBA" id="ARBA00022448"/>
    </source>
</evidence>
<keyword evidence="6" id="KW-0999">Mitochondrion inner membrane</keyword>
<proteinExistence type="inferred from homology"/>